<proteinExistence type="inferred from homology"/>
<dbReference type="InterPro" id="IPR012340">
    <property type="entry name" value="NA-bd_OB-fold"/>
</dbReference>
<evidence type="ECO:0000256" key="3">
    <source>
        <dbReference type="ARBA" id="ARBA00023274"/>
    </source>
</evidence>
<evidence type="ECO:0000313" key="5">
    <source>
        <dbReference type="EMBL" id="EGL83614.1"/>
    </source>
</evidence>
<name>F5L4W2_CALTT</name>
<dbReference type="GO" id="GO:0006412">
    <property type="term" value="P:translation"/>
    <property type="evidence" value="ECO:0007669"/>
    <property type="project" value="TreeGrafter"/>
</dbReference>
<reference evidence="5 6" key="1">
    <citation type="journal article" date="2011" name="J. Bacteriol.">
        <title>Draft genome sequence of the thermoalkaliphilic Caldalkalibacillus thermarum strain TA2.A1.</title>
        <authorList>
            <person name="Kalamorz F."/>
            <person name="Keis S."/>
            <person name="McMillan D.G."/>
            <person name="Olsson K."/>
            <person name="Stanton J.A."/>
            <person name="Stockwell P."/>
            <person name="Black M.A."/>
            <person name="Klingeman D.M."/>
            <person name="Land M.L."/>
            <person name="Han C.S."/>
            <person name="Martin S.L."/>
            <person name="Becher S.A."/>
            <person name="Peddie C.J."/>
            <person name="Morgan H.W."/>
            <person name="Matthies D."/>
            <person name="Preiss L."/>
            <person name="Meier T."/>
            <person name="Brown S.D."/>
            <person name="Cook G.M."/>
        </authorList>
    </citation>
    <scope>NUCLEOTIDE SEQUENCE [LARGE SCALE GENOMIC DNA]</scope>
    <source>
        <strain evidence="5 6">TA2.A1</strain>
    </source>
</reference>
<dbReference type="SUPFAM" id="SSF50249">
    <property type="entry name" value="Nucleic acid-binding proteins"/>
    <property type="match status" value="1"/>
</dbReference>
<feature type="domain" description="S1 motif" evidence="4">
    <location>
        <begin position="224"/>
        <end position="284"/>
    </location>
</feature>
<dbReference type="SMART" id="SM00316">
    <property type="entry name" value="S1"/>
    <property type="match status" value="2"/>
</dbReference>
<dbReference type="AlphaFoldDB" id="F5L4W2"/>
<dbReference type="GO" id="GO:0005840">
    <property type="term" value="C:ribosome"/>
    <property type="evidence" value="ECO:0007669"/>
    <property type="project" value="UniProtKB-KW"/>
</dbReference>
<dbReference type="InterPro" id="IPR050437">
    <property type="entry name" value="Ribos_protein_bS1-like"/>
</dbReference>
<organism evidence="5 6">
    <name type="scientific">Caldalkalibacillus thermarum (strain TA2.A1)</name>
    <dbReference type="NCBI Taxonomy" id="986075"/>
    <lineage>
        <taxon>Bacteria</taxon>
        <taxon>Bacillati</taxon>
        <taxon>Bacillota</taxon>
        <taxon>Bacilli</taxon>
        <taxon>Bacillales</taxon>
        <taxon>Bacillaceae</taxon>
        <taxon>Caldalkalibacillus</taxon>
    </lineage>
</organism>
<keyword evidence="2" id="KW-0689">Ribosomal protein</keyword>
<dbReference type="PANTHER" id="PTHR10724">
    <property type="entry name" value="30S RIBOSOMAL PROTEIN S1"/>
    <property type="match status" value="1"/>
</dbReference>
<dbReference type="Pfam" id="PF00575">
    <property type="entry name" value="S1"/>
    <property type="match status" value="2"/>
</dbReference>
<evidence type="ECO:0000256" key="2">
    <source>
        <dbReference type="ARBA" id="ARBA00022980"/>
    </source>
</evidence>
<evidence type="ECO:0000259" key="4">
    <source>
        <dbReference type="PROSITE" id="PS50126"/>
    </source>
</evidence>
<protein>
    <submittedName>
        <fullName evidence="5">RNA binding S1 domain protein</fullName>
    </submittedName>
</protein>
<sequence length="287" mass="32720">MVCRVTYRYKKTMEGDLVSDQLLQVLVEGFDPEKLEEERKDWQEVIAAYQNKTILQADLIGIESKLGEPCGVVQVGNIRGYIPLEHSGCEKLSDLRNLIGTKVAMMVLNYDRENDVFTASRKDALERMAEITWSRLKEGQVVIAVVRNVMEKILVVDIGGISVRIPASEIDYAWIDDLRDEFKIGDHLKVRVMEVDKENQKVTLSAKALKPNPYPDCTKRYVKGGEYAGKVTGVEDYGVFVNLEPGVDALVPHMRFERLRKGDRVILRVYDVNAKKERIYGKIVRKL</sequence>
<dbReference type="InterPro" id="IPR003029">
    <property type="entry name" value="S1_domain"/>
</dbReference>
<dbReference type="GO" id="GO:0003729">
    <property type="term" value="F:mRNA binding"/>
    <property type="evidence" value="ECO:0007669"/>
    <property type="project" value="TreeGrafter"/>
</dbReference>
<dbReference type="GO" id="GO:1990904">
    <property type="term" value="C:ribonucleoprotein complex"/>
    <property type="evidence" value="ECO:0007669"/>
    <property type="project" value="UniProtKB-KW"/>
</dbReference>
<dbReference type="EMBL" id="AFCE01000094">
    <property type="protein sequence ID" value="EGL83614.1"/>
    <property type="molecule type" value="Genomic_DNA"/>
</dbReference>
<dbReference type="GO" id="GO:0003735">
    <property type="term" value="F:structural constituent of ribosome"/>
    <property type="evidence" value="ECO:0007669"/>
    <property type="project" value="TreeGrafter"/>
</dbReference>
<dbReference type="Gene3D" id="2.40.50.140">
    <property type="entry name" value="Nucleic acid-binding proteins"/>
    <property type="match status" value="2"/>
</dbReference>
<comment type="caution">
    <text evidence="5">The sequence shown here is derived from an EMBL/GenBank/DDBJ whole genome shotgun (WGS) entry which is preliminary data.</text>
</comment>
<dbReference type="Proteomes" id="UP000010716">
    <property type="component" value="Unassembled WGS sequence"/>
</dbReference>
<evidence type="ECO:0000313" key="6">
    <source>
        <dbReference type="Proteomes" id="UP000010716"/>
    </source>
</evidence>
<feature type="domain" description="S1 motif" evidence="4">
    <location>
        <begin position="139"/>
        <end position="207"/>
    </location>
</feature>
<accession>F5L4W2</accession>
<dbReference type="PROSITE" id="PS50126">
    <property type="entry name" value="S1"/>
    <property type="match status" value="2"/>
</dbReference>
<gene>
    <name evidence="5" type="ORF">CathTA2_0825</name>
</gene>
<keyword evidence="3" id="KW-0687">Ribonucleoprotein</keyword>
<dbReference type="PANTHER" id="PTHR10724:SF7">
    <property type="entry name" value="SMALL RIBOSOMAL SUBUNIT PROTEIN BS1C"/>
    <property type="match status" value="1"/>
</dbReference>
<comment type="similarity">
    <text evidence="1">Belongs to the bacterial ribosomal protein bS1 family.</text>
</comment>
<evidence type="ECO:0000256" key="1">
    <source>
        <dbReference type="ARBA" id="ARBA00006767"/>
    </source>
</evidence>
<dbReference type="eggNOG" id="COG0539">
    <property type="taxonomic scope" value="Bacteria"/>
</dbReference>